<gene>
    <name evidence="1" type="ordered locus">AMIS_33980</name>
</gene>
<keyword evidence="2" id="KW-1185">Reference proteome</keyword>
<dbReference type="STRING" id="512565.AMIS_33980"/>
<dbReference type="EMBL" id="AP012319">
    <property type="protein sequence ID" value="BAL88618.1"/>
    <property type="molecule type" value="Genomic_DNA"/>
</dbReference>
<dbReference type="AlphaFoldDB" id="I0H6I1"/>
<organism evidence="1 2">
    <name type="scientific">Actinoplanes missouriensis (strain ATCC 14538 / DSM 43046 / CBS 188.64 / JCM 3121 / NBRC 102363 / NCIMB 12654 / NRRL B-3342 / UNCC 431)</name>
    <dbReference type="NCBI Taxonomy" id="512565"/>
    <lineage>
        <taxon>Bacteria</taxon>
        <taxon>Bacillati</taxon>
        <taxon>Actinomycetota</taxon>
        <taxon>Actinomycetes</taxon>
        <taxon>Micromonosporales</taxon>
        <taxon>Micromonosporaceae</taxon>
        <taxon>Actinoplanes</taxon>
    </lineage>
</organism>
<name>I0H6I1_ACTM4</name>
<accession>I0H6I1</accession>
<evidence type="ECO:0000313" key="2">
    <source>
        <dbReference type="Proteomes" id="UP000007882"/>
    </source>
</evidence>
<dbReference type="Proteomes" id="UP000007882">
    <property type="component" value="Chromosome"/>
</dbReference>
<evidence type="ECO:0000313" key="1">
    <source>
        <dbReference type="EMBL" id="BAL88618.1"/>
    </source>
</evidence>
<dbReference type="eggNOG" id="COG1040">
    <property type="taxonomic scope" value="Bacteria"/>
</dbReference>
<dbReference type="KEGG" id="ams:AMIS_33980"/>
<dbReference type="HOGENOM" id="CLU_1736641_0_0_11"/>
<sequence length="150" mass="15907">MCRSTAGAGYTVCFPCGQHRQAAQGLLADAVAPIAYAIKRTQHAHSLAVYKATPPSAQAKRSLSSLAVMFIAFHWECLTGAAGGPFTHLVTVPSTRSRPGPHPLESMVAERVGLPALRPIANPAHPAEDRGFRTDRFCCPAPFRRGAGSC</sequence>
<dbReference type="PATRIC" id="fig|512565.3.peg.3394"/>
<reference evidence="1 2" key="1">
    <citation type="submission" date="2012-02" db="EMBL/GenBank/DDBJ databases">
        <title>Complete genome sequence of Actinoplanes missouriensis 431 (= NBRC 102363).</title>
        <authorList>
            <person name="Ohnishi Y."/>
            <person name="Ishikawa J."/>
            <person name="Sekine M."/>
            <person name="Hosoyama A."/>
            <person name="Harada T."/>
            <person name="Narita H."/>
            <person name="Hata T."/>
            <person name="Konno Y."/>
            <person name="Tutikane K."/>
            <person name="Fujita N."/>
            <person name="Horinouchi S."/>
            <person name="Hayakawa M."/>
        </authorList>
    </citation>
    <scope>NUCLEOTIDE SEQUENCE [LARGE SCALE GENOMIC DNA]</scope>
    <source>
        <strain evidence="2">ATCC 14538 / DSM 43046 / CBS 188.64 / JCM 3121 / NBRC 102363 / NCIMB 12654 / NRRL B-3342 / UNCC 431</strain>
    </source>
</reference>
<protein>
    <submittedName>
        <fullName evidence="1">Uncharacterized protein</fullName>
    </submittedName>
</protein>
<proteinExistence type="predicted"/>